<evidence type="ECO:0000256" key="1">
    <source>
        <dbReference type="ARBA" id="ARBA00004141"/>
    </source>
</evidence>
<evidence type="ECO:0000256" key="7">
    <source>
        <dbReference type="SAM" id="SignalP"/>
    </source>
</evidence>
<accession>A0ABU2ZZJ2</accession>
<name>A0ABU2ZZJ2_9GAMM</name>
<sequence length="128" mass="13959">MKSKHVFVKVFLVFTALSGCFSVLFGAWLAHAGQHINEIDKVRLITAHQYQVIHTLALLVVGLAYRNSQSRTLFISAILFILGIILFSGSLYLKTYTGMLSLGGFAPLGGITLALGWLSLAFLGKEKS</sequence>
<gene>
    <name evidence="8" type="ORF">RM573_01680</name>
</gene>
<keyword evidence="9" id="KW-1185">Reference proteome</keyword>
<evidence type="ECO:0000313" key="9">
    <source>
        <dbReference type="Proteomes" id="UP001266357"/>
    </source>
</evidence>
<comment type="subcellular location">
    <subcellularLocation>
        <location evidence="1">Membrane</location>
        <topology evidence="1">Multi-pass membrane protein</topology>
    </subcellularLocation>
</comment>
<reference evidence="8 9" key="1">
    <citation type="submission" date="2023-09" db="EMBL/GenBank/DDBJ databases">
        <authorList>
            <person name="Rey-Velasco X."/>
        </authorList>
    </citation>
    <scope>NUCLEOTIDE SEQUENCE [LARGE SCALE GENOMIC DNA]</scope>
    <source>
        <strain evidence="8 9">W431</strain>
    </source>
</reference>
<organism evidence="8 9">
    <name type="scientific">Thalassotalea castellviae</name>
    <dbReference type="NCBI Taxonomy" id="3075612"/>
    <lineage>
        <taxon>Bacteria</taxon>
        <taxon>Pseudomonadati</taxon>
        <taxon>Pseudomonadota</taxon>
        <taxon>Gammaproteobacteria</taxon>
        <taxon>Alteromonadales</taxon>
        <taxon>Colwelliaceae</taxon>
        <taxon>Thalassotalea</taxon>
    </lineage>
</organism>
<feature type="signal peptide" evidence="7">
    <location>
        <begin position="1"/>
        <end position="32"/>
    </location>
</feature>
<evidence type="ECO:0000256" key="4">
    <source>
        <dbReference type="ARBA" id="ARBA00022989"/>
    </source>
</evidence>
<evidence type="ECO:0000256" key="5">
    <source>
        <dbReference type="ARBA" id="ARBA00023136"/>
    </source>
</evidence>
<dbReference type="Pfam" id="PF04241">
    <property type="entry name" value="DUF423"/>
    <property type="match status" value="1"/>
</dbReference>
<dbReference type="Proteomes" id="UP001266357">
    <property type="component" value="Unassembled WGS sequence"/>
</dbReference>
<feature type="transmembrane region" description="Helical" evidence="6">
    <location>
        <begin position="72"/>
        <end position="93"/>
    </location>
</feature>
<dbReference type="RefSeq" id="WP_311576254.1">
    <property type="nucleotide sequence ID" value="NZ_JAVRIF010000001.1"/>
</dbReference>
<evidence type="ECO:0000256" key="3">
    <source>
        <dbReference type="ARBA" id="ARBA00022692"/>
    </source>
</evidence>
<feature type="transmembrane region" description="Helical" evidence="6">
    <location>
        <begin position="48"/>
        <end position="65"/>
    </location>
</feature>
<evidence type="ECO:0000256" key="6">
    <source>
        <dbReference type="SAM" id="Phobius"/>
    </source>
</evidence>
<dbReference type="PANTHER" id="PTHR43461:SF1">
    <property type="entry name" value="TRANSMEMBRANE PROTEIN 256"/>
    <property type="match status" value="1"/>
</dbReference>
<comment type="similarity">
    <text evidence="2">Belongs to the UPF0382 family.</text>
</comment>
<feature type="chain" id="PRO_5047219155" evidence="7">
    <location>
        <begin position="33"/>
        <end position="128"/>
    </location>
</feature>
<dbReference type="PANTHER" id="PTHR43461">
    <property type="entry name" value="TRANSMEMBRANE PROTEIN 256"/>
    <property type="match status" value="1"/>
</dbReference>
<keyword evidence="7" id="KW-0732">Signal</keyword>
<keyword evidence="4 6" id="KW-1133">Transmembrane helix</keyword>
<evidence type="ECO:0000256" key="2">
    <source>
        <dbReference type="ARBA" id="ARBA00009694"/>
    </source>
</evidence>
<evidence type="ECO:0000313" key="8">
    <source>
        <dbReference type="EMBL" id="MDT0602293.1"/>
    </source>
</evidence>
<dbReference type="InterPro" id="IPR006696">
    <property type="entry name" value="DUF423"/>
</dbReference>
<proteinExistence type="inferred from homology"/>
<keyword evidence="3 6" id="KW-0812">Transmembrane</keyword>
<protein>
    <submittedName>
        <fullName evidence="8">DUF423 domain-containing protein</fullName>
    </submittedName>
</protein>
<comment type="caution">
    <text evidence="8">The sequence shown here is derived from an EMBL/GenBank/DDBJ whole genome shotgun (WGS) entry which is preliminary data.</text>
</comment>
<dbReference type="EMBL" id="JAVRIF010000001">
    <property type="protein sequence ID" value="MDT0602293.1"/>
    <property type="molecule type" value="Genomic_DNA"/>
</dbReference>
<keyword evidence="5 6" id="KW-0472">Membrane</keyword>
<dbReference type="PROSITE" id="PS51257">
    <property type="entry name" value="PROKAR_LIPOPROTEIN"/>
    <property type="match status" value="1"/>
</dbReference>
<feature type="transmembrane region" description="Helical" evidence="6">
    <location>
        <begin position="99"/>
        <end position="123"/>
    </location>
</feature>